<name>A0ABU8UV98_9ACTN</name>
<feature type="signal peptide" evidence="1">
    <location>
        <begin position="1"/>
        <end position="22"/>
    </location>
</feature>
<feature type="chain" id="PRO_5045926114" description="Lipoprotein" evidence="1">
    <location>
        <begin position="23"/>
        <end position="111"/>
    </location>
</feature>
<evidence type="ECO:0000313" key="2">
    <source>
        <dbReference type="EMBL" id="MEJ8672782.1"/>
    </source>
</evidence>
<dbReference type="EMBL" id="JBBKAK010000001">
    <property type="protein sequence ID" value="MEJ8672782.1"/>
    <property type="molecule type" value="Genomic_DNA"/>
</dbReference>
<accession>A0ABU8UV98</accession>
<dbReference type="PROSITE" id="PS51257">
    <property type="entry name" value="PROKAR_LIPOPROTEIN"/>
    <property type="match status" value="1"/>
</dbReference>
<evidence type="ECO:0000313" key="3">
    <source>
        <dbReference type="Proteomes" id="UP001376459"/>
    </source>
</evidence>
<keyword evidence="3" id="KW-1185">Reference proteome</keyword>
<comment type="caution">
    <text evidence="2">The sequence shown here is derived from an EMBL/GenBank/DDBJ whole genome shotgun (WGS) entry which is preliminary data.</text>
</comment>
<proteinExistence type="predicted"/>
<dbReference type="Proteomes" id="UP001376459">
    <property type="component" value="Unassembled WGS sequence"/>
</dbReference>
<protein>
    <recommendedName>
        <fullName evidence="4">Lipoprotein</fullName>
    </recommendedName>
</protein>
<gene>
    <name evidence="2" type="ORF">WKI71_43810</name>
</gene>
<evidence type="ECO:0000256" key="1">
    <source>
        <dbReference type="SAM" id="SignalP"/>
    </source>
</evidence>
<organism evidence="2 3">
    <name type="scientific">Streptomyces machairae</name>
    <dbReference type="NCBI Taxonomy" id="3134109"/>
    <lineage>
        <taxon>Bacteria</taxon>
        <taxon>Bacillati</taxon>
        <taxon>Actinomycetota</taxon>
        <taxon>Actinomycetes</taxon>
        <taxon>Kitasatosporales</taxon>
        <taxon>Streptomycetaceae</taxon>
        <taxon>Streptomyces</taxon>
    </lineage>
</organism>
<evidence type="ECO:0008006" key="4">
    <source>
        <dbReference type="Google" id="ProtNLM"/>
    </source>
</evidence>
<keyword evidence="1" id="KW-0732">Signal</keyword>
<reference evidence="2 3" key="1">
    <citation type="submission" date="2024-03" db="EMBL/GenBank/DDBJ databases">
        <title>Novel Streptomyces species of biotechnological and ecological value are a feature of Machair soil.</title>
        <authorList>
            <person name="Prole J.R."/>
            <person name="Goodfellow M."/>
            <person name="Allenby N."/>
            <person name="Ward A.C."/>
        </authorList>
    </citation>
    <scope>NUCLEOTIDE SEQUENCE [LARGE SCALE GENOMIC DNA]</scope>
    <source>
        <strain evidence="2 3">MS1.AVA.1</strain>
    </source>
</reference>
<sequence length="111" mass="11688">MRTPRRLRAAAVAAVVPLTLLAACEPGAEAKAGAASAGALDRFYDQKPAFEACEPPPTPGAAEPKKPWPGAKFECARLKVPLNYEEPDGKTARIAVFRVGARGGSRPVRCC</sequence>